<keyword evidence="2" id="KW-1185">Reference proteome</keyword>
<feature type="region of interest" description="Disordered" evidence="1">
    <location>
        <begin position="85"/>
        <end position="180"/>
    </location>
</feature>
<name>A0A8B7ZNK0_ACAPL</name>
<dbReference type="AlphaFoldDB" id="A0A8B7ZNK0"/>
<evidence type="ECO:0000256" key="1">
    <source>
        <dbReference type="SAM" id="MobiDB-lite"/>
    </source>
</evidence>
<feature type="compositionally biased region" description="Basic and acidic residues" evidence="1">
    <location>
        <begin position="1"/>
        <end position="18"/>
    </location>
</feature>
<accession>A0A8B7ZNK0</accession>
<dbReference type="GeneID" id="110987753"/>
<feature type="compositionally biased region" description="Basic residues" evidence="1">
    <location>
        <begin position="167"/>
        <end position="180"/>
    </location>
</feature>
<dbReference type="RefSeq" id="XP_022106475.1">
    <property type="nucleotide sequence ID" value="XM_022250783.1"/>
</dbReference>
<feature type="region of interest" description="Disordered" evidence="1">
    <location>
        <begin position="1"/>
        <end position="30"/>
    </location>
</feature>
<dbReference type="OMA" id="AMAMSPC"/>
<dbReference type="Proteomes" id="UP000694845">
    <property type="component" value="Unplaced"/>
</dbReference>
<feature type="compositionally biased region" description="Basic and acidic residues" evidence="1">
    <location>
        <begin position="137"/>
        <end position="153"/>
    </location>
</feature>
<dbReference type="OrthoDB" id="10636177at2759"/>
<proteinExistence type="predicted"/>
<feature type="compositionally biased region" description="Acidic residues" evidence="1">
    <location>
        <begin position="96"/>
        <end position="106"/>
    </location>
</feature>
<evidence type="ECO:0000313" key="3">
    <source>
        <dbReference type="RefSeq" id="XP_022106475.1"/>
    </source>
</evidence>
<sequence length="180" mass="20710">MARGLEKGGERTKGEKGKGKAPAAKTRDTAFLYEDEKLKMRAAIRASMKEAGIGMSKVYRVVAETSSSDEEEFLDRHVADAMAMSPCMAAMMEGEQTGEEAEEETRGDERRQERRQERKQERRQGRRKGERRQKTGRSLEERRREEEIMKAGEETTADETEAAGPSRGKKKEKRRRRRKR</sequence>
<feature type="compositionally biased region" description="Basic and acidic residues" evidence="1">
    <location>
        <begin position="107"/>
        <end position="123"/>
    </location>
</feature>
<protein>
    <submittedName>
        <fullName evidence="3">Vicilin-like seed storage protein At2g18540</fullName>
    </submittedName>
</protein>
<feature type="compositionally biased region" description="Low complexity" evidence="1">
    <location>
        <begin position="85"/>
        <end position="95"/>
    </location>
</feature>
<feature type="compositionally biased region" description="Basic residues" evidence="1">
    <location>
        <begin position="124"/>
        <end position="135"/>
    </location>
</feature>
<gene>
    <name evidence="3" type="primary">LOC110987753</name>
</gene>
<reference evidence="3" key="1">
    <citation type="submission" date="2025-08" db="UniProtKB">
        <authorList>
            <consortium name="RefSeq"/>
        </authorList>
    </citation>
    <scope>IDENTIFICATION</scope>
</reference>
<evidence type="ECO:0000313" key="2">
    <source>
        <dbReference type="Proteomes" id="UP000694845"/>
    </source>
</evidence>
<dbReference type="KEGG" id="aplc:110987753"/>
<organism evidence="2 3">
    <name type="scientific">Acanthaster planci</name>
    <name type="common">Crown-of-thorns starfish</name>
    <dbReference type="NCBI Taxonomy" id="133434"/>
    <lineage>
        <taxon>Eukaryota</taxon>
        <taxon>Metazoa</taxon>
        <taxon>Echinodermata</taxon>
        <taxon>Eleutherozoa</taxon>
        <taxon>Asterozoa</taxon>
        <taxon>Asteroidea</taxon>
        <taxon>Valvatacea</taxon>
        <taxon>Valvatida</taxon>
        <taxon>Acanthasteridae</taxon>
        <taxon>Acanthaster</taxon>
    </lineage>
</organism>